<dbReference type="AlphaFoldDB" id="A0A517YJ78"/>
<dbReference type="Gene3D" id="2.120.10.30">
    <property type="entry name" value="TolB, C-terminal domain"/>
    <property type="match status" value="1"/>
</dbReference>
<dbReference type="RefSeq" id="WP_145095489.1">
    <property type="nucleotide sequence ID" value="NZ_CP036274.1"/>
</dbReference>
<dbReference type="PANTHER" id="PTHR33546:SF1">
    <property type="entry name" value="LARGE, MULTIFUNCTIONAL SECRETED PROTEIN"/>
    <property type="match status" value="1"/>
</dbReference>
<evidence type="ECO:0000313" key="2">
    <source>
        <dbReference type="Proteomes" id="UP000315017"/>
    </source>
</evidence>
<proteinExistence type="predicted"/>
<evidence type="ECO:0008006" key="3">
    <source>
        <dbReference type="Google" id="ProtNLM"/>
    </source>
</evidence>
<dbReference type="InterPro" id="IPR011042">
    <property type="entry name" value="6-blade_b-propeller_TolB-like"/>
</dbReference>
<keyword evidence="2" id="KW-1185">Reference proteome</keyword>
<gene>
    <name evidence="1" type="ORF">ETAA8_54020</name>
</gene>
<dbReference type="OrthoDB" id="176168at2"/>
<dbReference type="KEGG" id="aagg:ETAA8_54020"/>
<organism evidence="1 2">
    <name type="scientific">Anatilimnocola aggregata</name>
    <dbReference type="NCBI Taxonomy" id="2528021"/>
    <lineage>
        <taxon>Bacteria</taxon>
        <taxon>Pseudomonadati</taxon>
        <taxon>Planctomycetota</taxon>
        <taxon>Planctomycetia</taxon>
        <taxon>Pirellulales</taxon>
        <taxon>Pirellulaceae</taxon>
        <taxon>Anatilimnocola</taxon>
    </lineage>
</organism>
<reference evidence="1 2" key="1">
    <citation type="submission" date="2019-02" db="EMBL/GenBank/DDBJ databases">
        <title>Deep-cultivation of Planctomycetes and their phenomic and genomic characterization uncovers novel biology.</title>
        <authorList>
            <person name="Wiegand S."/>
            <person name="Jogler M."/>
            <person name="Boedeker C."/>
            <person name="Pinto D."/>
            <person name="Vollmers J."/>
            <person name="Rivas-Marin E."/>
            <person name="Kohn T."/>
            <person name="Peeters S.H."/>
            <person name="Heuer A."/>
            <person name="Rast P."/>
            <person name="Oberbeckmann S."/>
            <person name="Bunk B."/>
            <person name="Jeske O."/>
            <person name="Meyerdierks A."/>
            <person name="Storesund J.E."/>
            <person name="Kallscheuer N."/>
            <person name="Luecker S."/>
            <person name="Lage O.M."/>
            <person name="Pohl T."/>
            <person name="Merkel B.J."/>
            <person name="Hornburger P."/>
            <person name="Mueller R.-W."/>
            <person name="Bruemmer F."/>
            <person name="Labrenz M."/>
            <person name="Spormann A.M."/>
            <person name="Op den Camp H."/>
            <person name="Overmann J."/>
            <person name="Amann R."/>
            <person name="Jetten M.S.M."/>
            <person name="Mascher T."/>
            <person name="Medema M.H."/>
            <person name="Devos D.P."/>
            <person name="Kaster A.-K."/>
            <person name="Ovreas L."/>
            <person name="Rohde M."/>
            <person name="Galperin M.Y."/>
            <person name="Jogler C."/>
        </authorList>
    </citation>
    <scope>NUCLEOTIDE SEQUENCE [LARGE SCALE GENOMIC DNA]</scope>
    <source>
        <strain evidence="1 2">ETA_A8</strain>
    </source>
</reference>
<dbReference type="EMBL" id="CP036274">
    <property type="protein sequence ID" value="QDU30283.1"/>
    <property type="molecule type" value="Genomic_DNA"/>
</dbReference>
<protein>
    <recommendedName>
        <fullName evidence="3">Large, multifunctional secreted protein</fullName>
    </recommendedName>
</protein>
<evidence type="ECO:0000313" key="1">
    <source>
        <dbReference type="EMBL" id="QDU30283.1"/>
    </source>
</evidence>
<dbReference type="SUPFAM" id="SSF101898">
    <property type="entry name" value="NHL repeat"/>
    <property type="match status" value="1"/>
</dbReference>
<name>A0A517YJ78_9BACT</name>
<dbReference type="Proteomes" id="UP000315017">
    <property type="component" value="Chromosome"/>
</dbReference>
<accession>A0A517YJ78</accession>
<sequence>MNYSRRNSYWQLLCLVLVISGTIAGAARSEEVGDRWGTEEREREYYPIVNIPLPKDTVIEAGAFAVLPDRRFAVGTRHGEIFFIDGIDAAKPNPSFHRFASGLDEIFGLTWQDNAFRVTQSCELTRVSDSNRDGVADRFETVSDAWGYANYHEYAFGSKLDAEGNQFVALGLSESYYSHALNRGFIMKVAHDGKTTAFASGLRSPGGIGFDEHRALFYVESQGPWNCSCSLKAVAPNSFHGHPASFNWYKYAPELGPVPETPKSGTRIASERKRISELTPYAVIFPYIRMGRSITAFSVNQTQGKFGPFENQLFLGDYTLSIVMRATTEQVNGVWQGACYPFREGLSTGILNVEFTPGGKLLCGGTNRGWPVRGIKPFALERLEWSGKLPFEINRITIEPDGFKVTFTKPVDLTTGSSPDSYAISSFTHPYHGGYGGPEVDQQKPRVKLVSLAEDGLSARVVLEKLDQGFVYEFDLFKLRSRDKDELLHRHAYYTVNEIPSR</sequence>
<dbReference type="PANTHER" id="PTHR33546">
    <property type="entry name" value="LARGE, MULTIFUNCTIONAL SECRETED PROTEIN-RELATED"/>
    <property type="match status" value="1"/>
</dbReference>